<feature type="repeat" description="Solcar" evidence="9">
    <location>
        <begin position="11"/>
        <end position="97"/>
    </location>
</feature>
<dbReference type="Pfam" id="PF00153">
    <property type="entry name" value="Mito_carr"/>
    <property type="match status" value="3"/>
</dbReference>
<keyword evidence="3 10" id="KW-0813">Transport</keyword>
<feature type="repeat" description="Solcar" evidence="9">
    <location>
        <begin position="106"/>
        <end position="194"/>
    </location>
</feature>
<dbReference type="PRINTS" id="PR00926">
    <property type="entry name" value="MITOCARRIER"/>
</dbReference>
<evidence type="ECO:0000256" key="2">
    <source>
        <dbReference type="ARBA" id="ARBA00006375"/>
    </source>
</evidence>
<accession>A0AAD5YC06</accession>
<dbReference type="AlphaFoldDB" id="A0AAD5YC06"/>
<protein>
    <recommendedName>
        <fullName evidence="13">Mitochondrial carrier</fullName>
    </recommendedName>
</protein>
<comment type="similarity">
    <text evidence="2 10">Belongs to the mitochondrial carrier (TC 2.A.29) family.</text>
</comment>
<evidence type="ECO:0000256" key="4">
    <source>
        <dbReference type="ARBA" id="ARBA00022692"/>
    </source>
</evidence>
<dbReference type="InterPro" id="IPR050567">
    <property type="entry name" value="Mitochondrial_Carrier"/>
</dbReference>
<keyword evidence="7" id="KW-0496">Mitochondrion</keyword>
<gene>
    <name evidence="11" type="ORF">NLI96_g12849</name>
</gene>
<evidence type="ECO:0000256" key="9">
    <source>
        <dbReference type="PROSITE-ProRule" id="PRU00282"/>
    </source>
</evidence>
<feature type="repeat" description="Solcar" evidence="9">
    <location>
        <begin position="219"/>
        <end position="308"/>
    </location>
</feature>
<evidence type="ECO:0000256" key="1">
    <source>
        <dbReference type="ARBA" id="ARBA00004225"/>
    </source>
</evidence>
<sequence length="310" mass="33729">MSADAQPKAELDPTLDFIAGTIAGSAALAVGFPFDTVKVRFQNPKVTTRYRTTFHALATILRQEGIRAWYRGISSPLWTTAPLNGLIFASYRLFMKLQLENPNNDPTISQVAIAGAGSGIVASIITTPTDLIKIHQQSQILASRTAQPLSAVEVALGIVKKQGWRGLYRGITPTALRDIGYGAYFAAYEGTLLYFTPPKPEPHDHSNLMKEADTTIAAHSWPVLLLAGGVAGVVGWFATFPLDVVKTRVQSSSGYDSSNPYRNTWSTVVNSYRNEGFSVFFRGLAPTLIRAIPVNMVTFATFEAVVHTFS</sequence>
<dbReference type="PROSITE" id="PS50920">
    <property type="entry name" value="SOLCAR"/>
    <property type="match status" value="3"/>
</dbReference>
<evidence type="ECO:0000313" key="11">
    <source>
        <dbReference type="EMBL" id="KAJ3473737.1"/>
    </source>
</evidence>
<dbReference type="GO" id="GO:0022857">
    <property type="term" value="F:transmembrane transporter activity"/>
    <property type="evidence" value="ECO:0007669"/>
    <property type="project" value="TreeGrafter"/>
</dbReference>
<dbReference type="EMBL" id="JANAWD010001274">
    <property type="protein sequence ID" value="KAJ3473737.1"/>
    <property type="molecule type" value="Genomic_DNA"/>
</dbReference>
<organism evidence="11 12">
    <name type="scientific">Meripilus lineatus</name>
    <dbReference type="NCBI Taxonomy" id="2056292"/>
    <lineage>
        <taxon>Eukaryota</taxon>
        <taxon>Fungi</taxon>
        <taxon>Dikarya</taxon>
        <taxon>Basidiomycota</taxon>
        <taxon>Agaricomycotina</taxon>
        <taxon>Agaricomycetes</taxon>
        <taxon>Polyporales</taxon>
        <taxon>Meripilaceae</taxon>
        <taxon>Meripilus</taxon>
    </lineage>
</organism>
<proteinExistence type="inferred from homology"/>
<evidence type="ECO:0008006" key="13">
    <source>
        <dbReference type="Google" id="ProtNLM"/>
    </source>
</evidence>
<evidence type="ECO:0000256" key="10">
    <source>
        <dbReference type="RuleBase" id="RU000488"/>
    </source>
</evidence>
<dbReference type="InterPro" id="IPR023395">
    <property type="entry name" value="MCP_dom_sf"/>
</dbReference>
<dbReference type="InterPro" id="IPR002067">
    <property type="entry name" value="MCP"/>
</dbReference>
<keyword evidence="4 9" id="KW-0812">Transmembrane</keyword>
<dbReference type="SUPFAM" id="SSF103506">
    <property type="entry name" value="Mitochondrial carrier"/>
    <property type="match status" value="1"/>
</dbReference>
<keyword evidence="6" id="KW-1133">Transmembrane helix</keyword>
<dbReference type="InterPro" id="IPR018108">
    <property type="entry name" value="MCP_transmembrane"/>
</dbReference>
<dbReference type="PANTHER" id="PTHR45624">
    <property type="entry name" value="MITOCHONDRIAL BASIC AMINO ACIDS TRANSPORTER-RELATED"/>
    <property type="match status" value="1"/>
</dbReference>
<evidence type="ECO:0000313" key="12">
    <source>
        <dbReference type="Proteomes" id="UP001212997"/>
    </source>
</evidence>
<keyword evidence="5" id="KW-0677">Repeat</keyword>
<evidence type="ECO:0000256" key="8">
    <source>
        <dbReference type="ARBA" id="ARBA00023136"/>
    </source>
</evidence>
<dbReference type="PANTHER" id="PTHR45624:SF10">
    <property type="entry name" value="SLC (SOLUTE CARRIER) HOMOLOG"/>
    <property type="match status" value="1"/>
</dbReference>
<keyword evidence="8 9" id="KW-0472">Membrane</keyword>
<name>A0AAD5YC06_9APHY</name>
<comment type="subcellular location">
    <subcellularLocation>
        <location evidence="1">Mitochondrion membrane</location>
        <topology evidence="1">Multi-pass membrane protein</topology>
    </subcellularLocation>
</comment>
<evidence type="ECO:0000256" key="3">
    <source>
        <dbReference type="ARBA" id="ARBA00022448"/>
    </source>
</evidence>
<evidence type="ECO:0000256" key="6">
    <source>
        <dbReference type="ARBA" id="ARBA00022989"/>
    </source>
</evidence>
<keyword evidence="12" id="KW-1185">Reference proteome</keyword>
<comment type="caution">
    <text evidence="11">The sequence shown here is derived from an EMBL/GenBank/DDBJ whole genome shotgun (WGS) entry which is preliminary data.</text>
</comment>
<dbReference type="Proteomes" id="UP001212997">
    <property type="component" value="Unassembled WGS sequence"/>
</dbReference>
<evidence type="ECO:0000256" key="7">
    <source>
        <dbReference type="ARBA" id="ARBA00023128"/>
    </source>
</evidence>
<dbReference type="GO" id="GO:0031966">
    <property type="term" value="C:mitochondrial membrane"/>
    <property type="evidence" value="ECO:0007669"/>
    <property type="project" value="UniProtKB-SubCell"/>
</dbReference>
<evidence type="ECO:0000256" key="5">
    <source>
        <dbReference type="ARBA" id="ARBA00022737"/>
    </source>
</evidence>
<dbReference type="Gene3D" id="1.50.40.10">
    <property type="entry name" value="Mitochondrial carrier domain"/>
    <property type="match status" value="1"/>
</dbReference>
<reference evidence="11" key="1">
    <citation type="submission" date="2022-07" db="EMBL/GenBank/DDBJ databases">
        <title>Genome Sequence of Physisporinus lineatus.</title>
        <authorList>
            <person name="Buettner E."/>
        </authorList>
    </citation>
    <scope>NUCLEOTIDE SEQUENCE</scope>
    <source>
        <strain evidence="11">VT162</strain>
    </source>
</reference>